<keyword evidence="2" id="KW-1185">Reference proteome</keyword>
<gene>
    <name evidence="1" type="ORF">ANIA_10015</name>
</gene>
<sequence length="62" mass="7058">MVTGAPAGVWHDAESSRFIRLGFDDPQDFSICSMISFFSYLFFAPYIPAQVPFLINYPSLYL</sequence>
<organism evidence="1 2">
    <name type="scientific">Emericella nidulans (strain FGSC A4 / ATCC 38163 / CBS 112.46 / NRRL 194 / M139)</name>
    <name type="common">Aspergillus nidulans</name>
    <dbReference type="NCBI Taxonomy" id="227321"/>
    <lineage>
        <taxon>Eukaryota</taxon>
        <taxon>Fungi</taxon>
        <taxon>Dikarya</taxon>
        <taxon>Ascomycota</taxon>
        <taxon>Pezizomycotina</taxon>
        <taxon>Eurotiomycetes</taxon>
        <taxon>Eurotiomycetidae</taxon>
        <taxon>Eurotiales</taxon>
        <taxon>Aspergillaceae</taxon>
        <taxon>Aspergillus</taxon>
        <taxon>Aspergillus subgen. Nidulantes</taxon>
    </lineage>
</organism>
<reference evidence="2" key="2">
    <citation type="journal article" date="2009" name="Fungal Genet. Biol.">
        <title>The 2008 update of the Aspergillus nidulans genome annotation: a community effort.</title>
        <authorList>
            <person name="Wortman J.R."/>
            <person name="Gilsenan J.M."/>
            <person name="Joardar V."/>
            <person name="Deegan J."/>
            <person name="Clutterbuck J."/>
            <person name="Andersen M.R."/>
            <person name="Archer D."/>
            <person name="Bencina M."/>
            <person name="Braus G."/>
            <person name="Coutinho P."/>
            <person name="von Dohren H."/>
            <person name="Doonan J."/>
            <person name="Driessen A.J."/>
            <person name="Durek P."/>
            <person name="Espeso E."/>
            <person name="Fekete E."/>
            <person name="Flipphi M."/>
            <person name="Estrada C.G."/>
            <person name="Geysens S."/>
            <person name="Goldman G."/>
            <person name="de Groot P.W."/>
            <person name="Hansen K."/>
            <person name="Harris S.D."/>
            <person name="Heinekamp T."/>
            <person name="Helmstaedt K."/>
            <person name="Henrissat B."/>
            <person name="Hofmann G."/>
            <person name="Homan T."/>
            <person name="Horio T."/>
            <person name="Horiuchi H."/>
            <person name="James S."/>
            <person name="Jones M."/>
            <person name="Karaffa L."/>
            <person name="Karanyi Z."/>
            <person name="Kato M."/>
            <person name="Keller N."/>
            <person name="Kelly D.E."/>
            <person name="Kiel J.A."/>
            <person name="Kim J.M."/>
            <person name="van der Klei I.J."/>
            <person name="Klis F.M."/>
            <person name="Kovalchuk A."/>
            <person name="Krasevec N."/>
            <person name="Kubicek C.P."/>
            <person name="Liu B."/>
            <person name="Maccabe A."/>
            <person name="Meyer V."/>
            <person name="Mirabito P."/>
            <person name="Miskei M."/>
            <person name="Mos M."/>
            <person name="Mullins J."/>
            <person name="Nelson D.R."/>
            <person name="Nielsen J."/>
            <person name="Oakley B.R."/>
            <person name="Osmani S.A."/>
            <person name="Pakula T."/>
            <person name="Paszewski A."/>
            <person name="Paulsen I."/>
            <person name="Pilsyk S."/>
            <person name="Pocsi I."/>
            <person name="Punt P.J."/>
            <person name="Ram A.F."/>
            <person name="Ren Q."/>
            <person name="Robellet X."/>
            <person name="Robson G."/>
            <person name="Seiboth B."/>
            <person name="van Solingen P."/>
            <person name="Specht T."/>
            <person name="Sun J."/>
            <person name="Taheri-Talesh N."/>
            <person name="Takeshita N."/>
            <person name="Ussery D."/>
            <person name="vanKuyk P.A."/>
            <person name="Visser H."/>
            <person name="van de Vondervoort P.J."/>
            <person name="de Vries R.P."/>
            <person name="Walton J."/>
            <person name="Xiang X."/>
            <person name="Xiong Y."/>
            <person name="Zeng A.P."/>
            <person name="Brandt B.W."/>
            <person name="Cornell M.J."/>
            <person name="van den Hondel C.A."/>
            <person name="Visser J."/>
            <person name="Oliver S.G."/>
            <person name="Turner G."/>
        </authorList>
    </citation>
    <scope>GENOME REANNOTATION</scope>
    <source>
        <strain evidence="2">FGSC A4 / ATCC 38163 / CBS 112.46 / NRRL 194 / M139</strain>
    </source>
</reference>
<evidence type="ECO:0000313" key="2">
    <source>
        <dbReference type="Proteomes" id="UP000000560"/>
    </source>
</evidence>
<dbReference type="KEGG" id="ani:ANIA_10015"/>
<dbReference type="Proteomes" id="UP000000560">
    <property type="component" value="Chromosome VIII"/>
</dbReference>
<name>C8VQZ5_EMENI</name>
<accession>C8VQZ5</accession>
<proteinExistence type="predicted"/>
<reference evidence="2" key="1">
    <citation type="journal article" date="2005" name="Nature">
        <title>Sequencing of Aspergillus nidulans and comparative analysis with A. fumigatus and A. oryzae.</title>
        <authorList>
            <person name="Galagan J.E."/>
            <person name="Calvo S.E."/>
            <person name="Cuomo C."/>
            <person name="Ma L.J."/>
            <person name="Wortman J.R."/>
            <person name="Batzoglou S."/>
            <person name="Lee S.I."/>
            <person name="Basturkmen M."/>
            <person name="Spevak C.C."/>
            <person name="Clutterbuck J."/>
            <person name="Kapitonov V."/>
            <person name="Jurka J."/>
            <person name="Scazzocchio C."/>
            <person name="Farman M."/>
            <person name="Butler J."/>
            <person name="Purcell S."/>
            <person name="Harris S."/>
            <person name="Braus G.H."/>
            <person name="Draht O."/>
            <person name="Busch S."/>
            <person name="D'Enfert C."/>
            <person name="Bouchier C."/>
            <person name="Goldman G.H."/>
            <person name="Bell-Pedersen D."/>
            <person name="Griffiths-Jones S."/>
            <person name="Doonan J.H."/>
            <person name="Yu J."/>
            <person name="Vienken K."/>
            <person name="Pain A."/>
            <person name="Freitag M."/>
            <person name="Selker E.U."/>
            <person name="Archer D.B."/>
            <person name="Penalva M.A."/>
            <person name="Oakley B.R."/>
            <person name="Momany M."/>
            <person name="Tanaka T."/>
            <person name="Kumagai T."/>
            <person name="Asai K."/>
            <person name="Machida M."/>
            <person name="Nierman W.C."/>
            <person name="Denning D.W."/>
            <person name="Caddick M."/>
            <person name="Hynes M."/>
            <person name="Paoletti M."/>
            <person name="Fischer R."/>
            <person name="Miller B."/>
            <person name="Dyer P."/>
            <person name="Sachs M.S."/>
            <person name="Osmani S.A."/>
            <person name="Birren B.W."/>
        </authorList>
    </citation>
    <scope>NUCLEOTIDE SEQUENCE [LARGE SCALE GENOMIC DNA]</scope>
    <source>
        <strain evidence="2">FGSC A4 / ATCC 38163 / CBS 112.46 / NRRL 194 / M139</strain>
    </source>
</reference>
<dbReference type="AlphaFoldDB" id="C8VQZ5"/>
<dbReference type="EMBL" id="BN001308">
    <property type="protein sequence ID" value="CBF90236.1"/>
    <property type="molecule type" value="Genomic_DNA"/>
</dbReference>
<dbReference type="InParanoid" id="C8VQZ5"/>
<dbReference type="HOGENOM" id="CLU_2904183_0_0_1"/>
<dbReference type="GeneID" id="74896154"/>
<dbReference type="RefSeq" id="XP_050469341.1">
    <property type="nucleotide sequence ID" value="XM_050611076.1"/>
</dbReference>
<protein>
    <submittedName>
        <fullName evidence="1">Uncharacterized protein</fullName>
    </submittedName>
</protein>
<evidence type="ECO:0000313" key="1">
    <source>
        <dbReference type="EMBL" id="CBF90236.1"/>
    </source>
</evidence>